<protein>
    <recommendedName>
        <fullName evidence="3">Hydrolase (HAD superfamily)</fullName>
    </recommendedName>
</protein>
<sequence>MDTTNLNSLLNSVNHYYAQNNAEIDIKYIEQLLKETEDFPIISFDIFDTVLTRLFECPIDLFACVEGILIEKNISLPDFAKNRLIAEETSRKYYAATEFQEEVTLDNIYSELLLFYAGQENELNLAKNIELNTEKSSIIPVIDNLSLIKKLQEQNKIIYFVSDTYFSKQFIEELLLQAGISDYGKLFVSSEIMKTKHSGRIWEEVLKHSGNKKIFHIGDNLHADVIQPKKYNIQTYHYSRLFGERRLGAQLTPSLVPFSLLQKLNILSQKINSDIKDEESNFWINLGSTFGAVILQSFISWLSQQINKYKIEHIYFCARDAQVIQKVWDLLEMDNKHQTTSSYLYLSRHTLWYPTFYIELATDNRLSASSLDLIVNGSVTKGDTYETYFQRIGIDTNILAKTNFKKKFGSLTQKFDFNKINEIKDFIQNKLSHYLLKIYYDQYDKTISYCKQEGLFNSEKRIAIIDLGWNGTVQTALTKFRLYQGVKKKLYGFYYGFFNRSVPGCLFNNGIMKSAFFKLFQQREEECLLENTLNILENLHSADHQTTKSFSKNSATDKYIPILKPDTDSSYINNFNRTINLFQQSALQSILLWKKKESIYGISSEWINTSVAKAAILQVCITPNHSERKYLGKIQHSTLNDHKKYYPLITTEIPTESKDVTRLLLQGGWPCGVIRYWNENKKQIKPEIYNKVIRFFDQYPELIKQYLVV</sequence>
<dbReference type="InterPro" id="IPR006439">
    <property type="entry name" value="HAD-SF_hydro_IA"/>
</dbReference>
<reference evidence="1 2" key="1">
    <citation type="journal article" date="2014" name="PLoS Genet.">
        <title>Hidden diversity in honey bee gut symbionts detected by single-cell genomics.</title>
        <authorList>
            <person name="Engel P."/>
            <person name="Stepanauskas R."/>
            <person name="Moran N."/>
        </authorList>
    </citation>
    <scope>NUCLEOTIDE SEQUENCE [LARGE SCALE GENOMIC DNA]</scope>
    <source>
        <strain evidence="1 2">SCGC AB-598-J21</strain>
    </source>
</reference>
<evidence type="ECO:0008006" key="3">
    <source>
        <dbReference type="Google" id="ProtNLM"/>
    </source>
</evidence>
<evidence type="ECO:0000313" key="1">
    <source>
        <dbReference type="EMBL" id="KEQ00042.1"/>
    </source>
</evidence>
<accession>A0A074V854</accession>
<dbReference type="Gene3D" id="3.40.50.1000">
    <property type="entry name" value="HAD superfamily/HAD-like"/>
    <property type="match status" value="1"/>
</dbReference>
<dbReference type="Proteomes" id="UP000027644">
    <property type="component" value="Unassembled WGS sequence"/>
</dbReference>
<dbReference type="InterPro" id="IPR036412">
    <property type="entry name" value="HAD-like_sf"/>
</dbReference>
<dbReference type="EMBL" id="AVQL01000455">
    <property type="protein sequence ID" value="KEQ00042.1"/>
    <property type="molecule type" value="Genomic_DNA"/>
</dbReference>
<dbReference type="InterPro" id="IPR023214">
    <property type="entry name" value="HAD_sf"/>
</dbReference>
<evidence type="ECO:0000313" key="2">
    <source>
        <dbReference type="Proteomes" id="UP000027644"/>
    </source>
</evidence>
<dbReference type="SUPFAM" id="SSF56784">
    <property type="entry name" value="HAD-like"/>
    <property type="match status" value="1"/>
</dbReference>
<gene>
    <name evidence="1" type="ORF">SASC598J21_021550</name>
</gene>
<dbReference type="AlphaFoldDB" id="A0A074V854"/>
<comment type="caution">
    <text evidence="1">The sequence shown here is derived from an EMBL/GenBank/DDBJ whole genome shotgun (WGS) entry which is preliminary data.</text>
</comment>
<dbReference type="Gene3D" id="1.10.150.400">
    <property type="match status" value="1"/>
</dbReference>
<organism evidence="1 2">
    <name type="scientific">Snodgrassella alvi SCGC AB-598-J21</name>
    <dbReference type="NCBI Taxonomy" id="1385367"/>
    <lineage>
        <taxon>Bacteria</taxon>
        <taxon>Pseudomonadati</taxon>
        <taxon>Pseudomonadota</taxon>
        <taxon>Betaproteobacteria</taxon>
        <taxon>Neisseriales</taxon>
        <taxon>Neisseriaceae</taxon>
        <taxon>Snodgrassella</taxon>
    </lineage>
</organism>
<proteinExistence type="predicted"/>
<dbReference type="NCBIfam" id="TIGR01549">
    <property type="entry name" value="HAD-SF-IA-v1"/>
    <property type="match status" value="1"/>
</dbReference>
<name>A0A074V854_9NEIS</name>